<evidence type="ECO:0000259" key="4">
    <source>
        <dbReference type="PROSITE" id="PS01124"/>
    </source>
</evidence>
<dbReference type="PANTHER" id="PTHR46796">
    <property type="entry name" value="HTH-TYPE TRANSCRIPTIONAL ACTIVATOR RHAS-RELATED"/>
    <property type="match status" value="1"/>
</dbReference>
<reference evidence="6" key="1">
    <citation type="journal article" date="2019" name="Int. J. Syst. Evol. Microbiol.">
        <title>The Global Catalogue of Microorganisms (GCM) 10K type strain sequencing project: providing services to taxonomists for standard genome sequencing and annotation.</title>
        <authorList>
            <consortium name="The Broad Institute Genomics Platform"/>
            <consortium name="The Broad Institute Genome Sequencing Center for Infectious Disease"/>
            <person name="Wu L."/>
            <person name="Ma J."/>
        </authorList>
    </citation>
    <scope>NUCLEOTIDE SEQUENCE [LARGE SCALE GENOMIC DNA]</scope>
    <source>
        <strain evidence="6">2902at01</strain>
    </source>
</reference>
<evidence type="ECO:0000256" key="3">
    <source>
        <dbReference type="ARBA" id="ARBA00023163"/>
    </source>
</evidence>
<dbReference type="RefSeq" id="WP_377550451.1">
    <property type="nucleotide sequence ID" value="NZ_JBHSBN010000022.1"/>
</dbReference>
<dbReference type="PANTHER" id="PTHR46796:SF6">
    <property type="entry name" value="ARAC SUBFAMILY"/>
    <property type="match status" value="1"/>
</dbReference>
<dbReference type="PROSITE" id="PS01124">
    <property type="entry name" value="HTH_ARAC_FAMILY_2"/>
    <property type="match status" value="1"/>
</dbReference>
<dbReference type="Proteomes" id="UP001595868">
    <property type="component" value="Unassembled WGS sequence"/>
</dbReference>
<proteinExistence type="predicted"/>
<dbReference type="InterPro" id="IPR050204">
    <property type="entry name" value="AraC_XylS_family_regulators"/>
</dbReference>
<dbReference type="Gene3D" id="1.10.10.60">
    <property type="entry name" value="Homeodomain-like"/>
    <property type="match status" value="1"/>
</dbReference>
<organism evidence="5 6">
    <name type="scientific">Micromonospora zhanjiangensis</name>
    <dbReference type="NCBI Taxonomy" id="1522057"/>
    <lineage>
        <taxon>Bacteria</taxon>
        <taxon>Bacillati</taxon>
        <taxon>Actinomycetota</taxon>
        <taxon>Actinomycetes</taxon>
        <taxon>Micromonosporales</taxon>
        <taxon>Micromonosporaceae</taxon>
        <taxon>Micromonospora</taxon>
    </lineage>
</organism>
<keyword evidence="6" id="KW-1185">Reference proteome</keyword>
<keyword evidence="2" id="KW-0238">DNA-binding</keyword>
<feature type="domain" description="HTH araC/xylS-type" evidence="4">
    <location>
        <begin position="211"/>
        <end position="312"/>
    </location>
</feature>
<keyword evidence="3" id="KW-0804">Transcription</keyword>
<evidence type="ECO:0000256" key="1">
    <source>
        <dbReference type="ARBA" id="ARBA00023015"/>
    </source>
</evidence>
<dbReference type="SUPFAM" id="SSF46689">
    <property type="entry name" value="Homeodomain-like"/>
    <property type="match status" value="1"/>
</dbReference>
<evidence type="ECO:0000256" key="2">
    <source>
        <dbReference type="ARBA" id="ARBA00023125"/>
    </source>
</evidence>
<name>A0ABV8KSZ1_9ACTN</name>
<keyword evidence="1" id="KW-0805">Transcription regulation</keyword>
<dbReference type="SMART" id="SM00342">
    <property type="entry name" value="HTH_ARAC"/>
    <property type="match status" value="1"/>
</dbReference>
<sequence>MYTEFRTEVLPPADRLAAWQQVTAELLPTTVTTMHEDDFLAAVRTVALDDVRVSVLDLPSHEVYRSPRQIRQHDPDQVMAWFGLGSTLDLDVTDRACSIHKGNYLLYSSSRPFRTLHGRGARGLLLQVPARMLPSPKIAGALFSAALPGDGLGGLLSRYLIELVTHAGGYRPADASRLSTVTVDLFTAFLHGLDPDGARTTPEARQRVLWLRVHDYIERRLGDPDLSPRTVAAAHAISVRTLYHLFEKENLTVADWIRRRRLERCRQDLADPLLSHRTIQSIGSRWGLTDPAHFSRAFRKAYATSPTDYRKRSVGGVPAG</sequence>
<dbReference type="EMBL" id="JBHSBN010000022">
    <property type="protein sequence ID" value="MFC4109266.1"/>
    <property type="molecule type" value="Genomic_DNA"/>
</dbReference>
<comment type="caution">
    <text evidence="5">The sequence shown here is derived from an EMBL/GenBank/DDBJ whole genome shotgun (WGS) entry which is preliminary data.</text>
</comment>
<evidence type="ECO:0000313" key="6">
    <source>
        <dbReference type="Proteomes" id="UP001595868"/>
    </source>
</evidence>
<protein>
    <submittedName>
        <fullName evidence="5">Helix-turn-helix domain-containing protein</fullName>
    </submittedName>
</protein>
<dbReference type="InterPro" id="IPR035418">
    <property type="entry name" value="AraC-bd_2"/>
</dbReference>
<dbReference type="Pfam" id="PF14525">
    <property type="entry name" value="AraC_binding_2"/>
    <property type="match status" value="1"/>
</dbReference>
<evidence type="ECO:0000313" key="5">
    <source>
        <dbReference type="EMBL" id="MFC4109266.1"/>
    </source>
</evidence>
<dbReference type="InterPro" id="IPR018060">
    <property type="entry name" value="HTH_AraC"/>
</dbReference>
<gene>
    <name evidence="5" type="ORF">ACFOX0_25465</name>
</gene>
<dbReference type="Pfam" id="PF12833">
    <property type="entry name" value="HTH_18"/>
    <property type="match status" value="1"/>
</dbReference>
<accession>A0ABV8KSZ1</accession>
<dbReference type="InterPro" id="IPR009057">
    <property type="entry name" value="Homeodomain-like_sf"/>
</dbReference>